<dbReference type="InterPro" id="IPR036698">
    <property type="entry name" value="TM1070-like_sf"/>
</dbReference>
<dbReference type="Gene3D" id="2.60.290.11">
    <property type="entry name" value="TM1070-like"/>
    <property type="match status" value="1"/>
</dbReference>
<evidence type="ECO:0008006" key="5">
    <source>
        <dbReference type="Google" id="ProtNLM"/>
    </source>
</evidence>
<sequence>MADMHDADRGDVEPKEPFAGSVDRELLAPPEADPYAVPRASADAQPADDASPVHPDDTVPVLPEGEVPIDENAPSTTAAAAKTTSAGGSTMARRVRKARRKRRGQKAVARRRSVVGAVTHTIGAISALAIIGASTWALGWYQLPSFSAQAEPIEIAPAPGDQQRVCPGSLQQLGLADDADAASPVGTAEVTIASSYADYSTQELGGEPTDPVSIEAPGQVGDAITMLSASQSVFLSTNATTGLSVTNCTQPIATQWLLGGATTLGHTLVLDVINPGTAEARVNFEVYGTDGAIVPGLQEVVVQPGERETMSLAGVAPSATAFAVKVTSTGSAVSAFLHETIIDTLTPKGSDIVGSTALPSTTQTLPGLHVYARPDADATSFTEIGTTLRILNPNEEDTTATLTAYAADGSVAYSGELELTSMRIVELPFADVAEGDYTIRLDADRPVLLSGRVSPLDRNEFAWVPSSSTLVGDEIVPVAEGPNPRLAVYNPTEEAREVEVDGSTVTIEPLATYETDVSAASTVELHGVAGLTAAVHYSAGGQLASAPVRPGNADAEAIRVVK</sequence>
<accession>A0ABT7C839</accession>
<feature type="region of interest" description="Disordered" evidence="1">
    <location>
        <begin position="1"/>
        <end position="109"/>
    </location>
</feature>
<evidence type="ECO:0000256" key="2">
    <source>
        <dbReference type="SAM" id="Phobius"/>
    </source>
</evidence>
<protein>
    <recommendedName>
        <fullName evidence="5">Large extracellular alpha-helical protein</fullName>
    </recommendedName>
</protein>
<dbReference type="InterPro" id="IPR043777">
    <property type="entry name" value="DUF5719"/>
</dbReference>
<comment type="caution">
    <text evidence="3">The sequence shown here is derived from an EMBL/GenBank/DDBJ whole genome shotgun (WGS) entry which is preliminary data.</text>
</comment>
<evidence type="ECO:0000256" key="1">
    <source>
        <dbReference type="SAM" id="MobiDB-lite"/>
    </source>
</evidence>
<feature type="compositionally biased region" description="Basic residues" evidence="1">
    <location>
        <begin position="93"/>
        <end position="109"/>
    </location>
</feature>
<feature type="transmembrane region" description="Helical" evidence="2">
    <location>
        <begin position="114"/>
        <end position="141"/>
    </location>
</feature>
<keyword evidence="2" id="KW-0812">Transmembrane</keyword>
<keyword evidence="4" id="KW-1185">Reference proteome</keyword>
<reference evidence="3" key="1">
    <citation type="submission" date="2018-03" db="EMBL/GenBank/DDBJ databases">
        <authorList>
            <person name="Nunes O.C."/>
            <person name="Lopes A.R."/>
            <person name="Froufe H."/>
            <person name="Munoz-Merida A."/>
            <person name="Barroso C."/>
            <person name="Egas C."/>
        </authorList>
    </citation>
    <scope>NUCLEOTIDE SEQUENCE</scope>
    <source>
        <strain evidence="3">ON4</strain>
    </source>
</reference>
<feature type="compositionally biased region" description="Basic and acidic residues" evidence="1">
    <location>
        <begin position="1"/>
        <end position="26"/>
    </location>
</feature>
<keyword evidence="2" id="KW-1133">Transmembrane helix</keyword>
<reference evidence="3" key="2">
    <citation type="journal article" date="2022" name="Sci. Rep.">
        <title>In silico prediction of the enzymes involved in the degradation of the herbicide molinate by Gulosibacter molinativorax ON4T.</title>
        <authorList>
            <person name="Lopes A.R."/>
            <person name="Bunin E."/>
            <person name="Viana A.T."/>
            <person name="Froufe H."/>
            <person name="Munoz-Merida A."/>
            <person name="Pinho D."/>
            <person name="Figueiredo J."/>
            <person name="Barroso C."/>
            <person name="Vaz-Moreira I."/>
            <person name="Bellanger X."/>
            <person name="Egas C."/>
            <person name="Nunes O.C."/>
        </authorList>
    </citation>
    <scope>NUCLEOTIDE SEQUENCE</scope>
    <source>
        <strain evidence="3">ON4</strain>
    </source>
</reference>
<dbReference type="EMBL" id="PXVD01000011">
    <property type="protein sequence ID" value="MDJ1371312.1"/>
    <property type="molecule type" value="Genomic_DNA"/>
</dbReference>
<dbReference type="Pfam" id="PF18986">
    <property type="entry name" value="DUF5719"/>
    <property type="match status" value="1"/>
</dbReference>
<gene>
    <name evidence="3" type="ORF">C7K25_08015</name>
</gene>
<proteinExistence type="predicted"/>
<evidence type="ECO:0000313" key="4">
    <source>
        <dbReference type="Proteomes" id="UP001170379"/>
    </source>
</evidence>
<organism evidence="3 4">
    <name type="scientific">Gulosibacter molinativorax</name>
    <dbReference type="NCBI Taxonomy" id="256821"/>
    <lineage>
        <taxon>Bacteria</taxon>
        <taxon>Bacillati</taxon>
        <taxon>Actinomycetota</taxon>
        <taxon>Actinomycetes</taxon>
        <taxon>Micrococcales</taxon>
        <taxon>Microbacteriaceae</taxon>
        <taxon>Gulosibacter</taxon>
    </lineage>
</organism>
<name>A0ABT7C839_9MICO</name>
<keyword evidence="2" id="KW-0472">Membrane</keyword>
<evidence type="ECO:0000313" key="3">
    <source>
        <dbReference type="EMBL" id="MDJ1371312.1"/>
    </source>
</evidence>
<feature type="compositionally biased region" description="Low complexity" evidence="1">
    <location>
        <begin position="75"/>
        <end position="92"/>
    </location>
</feature>
<dbReference type="Proteomes" id="UP001170379">
    <property type="component" value="Unassembled WGS sequence"/>
</dbReference>
<feature type="compositionally biased region" description="Low complexity" evidence="1">
    <location>
        <begin position="40"/>
        <end position="52"/>
    </location>
</feature>